<name>A0A9D4I5M1_DREPO</name>
<dbReference type="EMBL" id="JAIWYP010000010">
    <property type="protein sequence ID" value="KAH3749125.1"/>
    <property type="molecule type" value="Genomic_DNA"/>
</dbReference>
<organism evidence="1 2">
    <name type="scientific">Dreissena polymorpha</name>
    <name type="common">Zebra mussel</name>
    <name type="synonym">Mytilus polymorpha</name>
    <dbReference type="NCBI Taxonomy" id="45954"/>
    <lineage>
        <taxon>Eukaryota</taxon>
        <taxon>Metazoa</taxon>
        <taxon>Spiralia</taxon>
        <taxon>Lophotrochozoa</taxon>
        <taxon>Mollusca</taxon>
        <taxon>Bivalvia</taxon>
        <taxon>Autobranchia</taxon>
        <taxon>Heteroconchia</taxon>
        <taxon>Euheterodonta</taxon>
        <taxon>Imparidentia</taxon>
        <taxon>Neoheterodontei</taxon>
        <taxon>Myida</taxon>
        <taxon>Dreissenoidea</taxon>
        <taxon>Dreissenidae</taxon>
        <taxon>Dreissena</taxon>
    </lineage>
</organism>
<proteinExistence type="predicted"/>
<gene>
    <name evidence="1" type="ORF">DPMN_183616</name>
</gene>
<reference evidence="1" key="1">
    <citation type="journal article" date="2019" name="bioRxiv">
        <title>The Genome of the Zebra Mussel, Dreissena polymorpha: A Resource for Invasive Species Research.</title>
        <authorList>
            <person name="McCartney M.A."/>
            <person name="Auch B."/>
            <person name="Kono T."/>
            <person name="Mallez S."/>
            <person name="Zhang Y."/>
            <person name="Obille A."/>
            <person name="Becker A."/>
            <person name="Abrahante J.E."/>
            <person name="Garbe J."/>
            <person name="Badalamenti J.P."/>
            <person name="Herman A."/>
            <person name="Mangelson H."/>
            <person name="Liachko I."/>
            <person name="Sullivan S."/>
            <person name="Sone E.D."/>
            <person name="Koren S."/>
            <person name="Silverstein K.A.T."/>
            <person name="Beckman K.B."/>
            <person name="Gohl D.M."/>
        </authorList>
    </citation>
    <scope>NUCLEOTIDE SEQUENCE</scope>
    <source>
        <strain evidence="1">Duluth1</strain>
        <tissue evidence="1">Whole animal</tissue>
    </source>
</reference>
<comment type="caution">
    <text evidence="1">The sequence shown here is derived from an EMBL/GenBank/DDBJ whole genome shotgun (WGS) entry which is preliminary data.</text>
</comment>
<evidence type="ECO:0000313" key="2">
    <source>
        <dbReference type="Proteomes" id="UP000828390"/>
    </source>
</evidence>
<dbReference type="Proteomes" id="UP000828390">
    <property type="component" value="Unassembled WGS sequence"/>
</dbReference>
<evidence type="ECO:0000313" key="1">
    <source>
        <dbReference type="EMBL" id="KAH3749125.1"/>
    </source>
</evidence>
<keyword evidence="2" id="KW-1185">Reference proteome</keyword>
<sequence length="91" mass="9817">MVTARQTRVQKLEKVTSFKLLGAILSKDGTSTAEVRIRVTMAKATNASLIRLLTSVSISFIHQVKALKVTRTPNPTVCFTGTRNAIAASVT</sequence>
<accession>A0A9D4I5M1</accession>
<protein>
    <submittedName>
        <fullName evidence="1">Uncharacterized protein</fullName>
    </submittedName>
</protein>
<dbReference type="AlphaFoldDB" id="A0A9D4I5M1"/>
<reference evidence="1" key="2">
    <citation type="submission" date="2020-11" db="EMBL/GenBank/DDBJ databases">
        <authorList>
            <person name="McCartney M.A."/>
            <person name="Auch B."/>
            <person name="Kono T."/>
            <person name="Mallez S."/>
            <person name="Becker A."/>
            <person name="Gohl D.M."/>
            <person name="Silverstein K.A.T."/>
            <person name="Koren S."/>
            <person name="Bechman K.B."/>
            <person name="Herman A."/>
            <person name="Abrahante J.E."/>
            <person name="Garbe J."/>
        </authorList>
    </citation>
    <scope>NUCLEOTIDE SEQUENCE</scope>
    <source>
        <strain evidence="1">Duluth1</strain>
        <tissue evidence="1">Whole animal</tissue>
    </source>
</reference>